<protein>
    <recommendedName>
        <fullName evidence="3">DUF3592 domain-containing protein</fullName>
    </recommendedName>
</protein>
<comment type="caution">
    <text evidence="1">The sequence shown here is derived from an EMBL/GenBank/DDBJ whole genome shotgun (WGS) entry which is preliminary data.</text>
</comment>
<organism evidence="1 2">
    <name type="scientific">Mesorhizobium newzealandense</name>
    <dbReference type="NCBI Taxonomy" id="1300302"/>
    <lineage>
        <taxon>Bacteria</taxon>
        <taxon>Pseudomonadati</taxon>
        <taxon>Pseudomonadota</taxon>
        <taxon>Alphaproteobacteria</taxon>
        <taxon>Hyphomicrobiales</taxon>
        <taxon>Phyllobacteriaceae</taxon>
        <taxon>Mesorhizobium</taxon>
    </lineage>
</organism>
<reference evidence="2" key="1">
    <citation type="journal article" date="2019" name="Int. J. Syst. Evol. Microbiol.">
        <title>The Global Catalogue of Microorganisms (GCM) 10K type strain sequencing project: providing services to taxonomists for standard genome sequencing and annotation.</title>
        <authorList>
            <consortium name="The Broad Institute Genomics Platform"/>
            <consortium name="The Broad Institute Genome Sequencing Center for Infectious Disease"/>
            <person name="Wu L."/>
            <person name="Ma J."/>
        </authorList>
    </citation>
    <scope>NUCLEOTIDE SEQUENCE [LARGE SCALE GENOMIC DNA]</scope>
    <source>
        <strain evidence="2">CGMCC 1.16225</strain>
    </source>
</reference>
<accession>A0ABW4UF32</accession>
<evidence type="ECO:0000313" key="2">
    <source>
        <dbReference type="Proteomes" id="UP001597405"/>
    </source>
</evidence>
<gene>
    <name evidence="1" type="ORF">ACFSOZ_26975</name>
</gene>
<evidence type="ECO:0008006" key="3">
    <source>
        <dbReference type="Google" id="ProtNLM"/>
    </source>
</evidence>
<proteinExistence type="predicted"/>
<keyword evidence="2" id="KW-1185">Reference proteome</keyword>
<evidence type="ECO:0000313" key="1">
    <source>
        <dbReference type="EMBL" id="MFD1986093.1"/>
    </source>
</evidence>
<dbReference type="Proteomes" id="UP001597405">
    <property type="component" value="Unassembled WGS sequence"/>
</dbReference>
<sequence>MGQTRLSLRNRLILFQEEYREAVIGVALFCAIALAKSLPILTRQNSPIVDTQLVSGIVEYATMPQNPNASIGRGFYFTYEVRLQDINAVVVVEGEVDTPHRIGSEVSLERQHHQNGTDTYRLLNG</sequence>
<dbReference type="EMBL" id="JBHUGZ010000017">
    <property type="protein sequence ID" value="MFD1986093.1"/>
    <property type="molecule type" value="Genomic_DNA"/>
</dbReference>
<dbReference type="RefSeq" id="WP_379102958.1">
    <property type="nucleotide sequence ID" value="NZ_JBHUGZ010000017.1"/>
</dbReference>
<name>A0ABW4UF32_9HYPH</name>